<comment type="caution">
    <text evidence="3">The sequence shown here is derived from an EMBL/GenBank/DDBJ whole genome shotgun (WGS) entry which is preliminary data.</text>
</comment>
<dbReference type="SUPFAM" id="SSF53901">
    <property type="entry name" value="Thiolase-like"/>
    <property type="match status" value="1"/>
</dbReference>
<dbReference type="InterPro" id="IPR016039">
    <property type="entry name" value="Thiolase-like"/>
</dbReference>
<evidence type="ECO:0000259" key="1">
    <source>
        <dbReference type="Pfam" id="PF00108"/>
    </source>
</evidence>
<keyword evidence="4" id="KW-1185">Reference proteome</keyword>
<reference evidence="3 4" key="1">
    <citation type="submission" date="2022-02" db="EMBL/GenBank/DDBJ databases">
        <title>Description of Brenneria tiliae sp. nov. isolated from symptomatic Tilia x moltkei and Tilia x europaea trees in the UK.</title>
        <authorList>
            <person name="Kile H."/>
        </authorList>
    </citation>
    <scope>NUCLEOTIDE SEQUENCE [LARGE SCALE GENOMIC DNA]</scope>
    <source>
        <strain evidence="3 4">MC1SB4.1</strain>
    </source>
</reference>
<dbReference type="Proteomes" id="UP001203069">
    <property type="component" value="Unassembled WGS sequence"/>
</dbReference>
<proteinExistence type="predicted"/>
<name>A0ABT0N0I0_9GAMM</name>
<dbReference type="RefSeq" id="WP_249246084.1">
    <property type="nucleotide sequence ID" value="NZ_JAKPBZ010000115.1"/>
</dbReference>
<protein>
    <submittedName>
        <fullName evidence="3">Thiolase family protein</fullName>
    </submittedName>
</protein>
<evidence type="ECO:0000313" key="3">
    <source>
        <dbReference type="EMBL" id="MCL2895048.1"/>
    </source>
</evidence>
<dbReference type="PANTHER" id="PTHR42870">
    <property type="entry name" value="ACETYL-COA C-ACETYLTRANSFERASE"/>
    <property type="match status" value="1"/>
</dbReference>
<organism evidence="3 4">
    <name type="scientific">Brenneria tiliae</name>
    <dbReference type="NCBI Taxonomy" id="2914984"/>
    <lineage>
        <taxon>Bacteria</taxon>
        <taxon>Pseudomonadati</taxon>
        <taxon>Pseudomonadota</taxon>
        <taxon>Gammaproteobacteria</taxon>
        <taxon>Enterobacterales</taxon>
        <taxon>Pectobacteriaceae</taxon>
        <taxon>Brenneria</taxon>
    </lineage>
</organism>
<dbReference type="PANTHER" id="PTHR42870:SF1">
    <property type="entry name" value="NON-SPECIFIC LIPID-TRANSFER PROTEIN-LIKE 2"/>
    <property type="match status" value="1"/>
</dbReference>
<feature type="domain" description="Thiolase N-terminal" evidence="1">
    <location>
        <begin position="7"/>
        <end position="148"/>
    </location>
</feature>
<feature type="domain" description="Thiolase C-terminal" evidence="2">
    <location>
        <begin position="278"/>
        <end position="397"/>
    </location>
</feature>
<dbReference type="InterPro" id="IPR055140">
    <property type="entry name" value="Thiolase_C_2"/>
</dbReference>
<dbReference type="EMBL" id="JAKPBZ010000115">
    <property type="protein sequence ID" value="MCL2895048.1"/>
    <property type="molecule type" value="Genomic_DNA"/>
</dbReference>
<dbReference type="CDD" id="cd00829">
    <property type="entry name" value="SCP-x_thiolase"/>
    <property type="match status" value="1"/>
</dbReference>
<dbReference type="InterPro" id="IPR002155">
    <property type="entry name" value="Thiolase"/>
</dbReference>
<dbReference type="Pfam" id="PF00108">
    <property type="entry name" value="Thiolase_N"/>
    <property type="match status" value="1"/>
</dbReference>
<evidence type="ECO:0000313" key="4">
    <source>
        <dbReference type="Proteomes" id="UP001203069"/>
    </source>
</evidence>
<dbReference type="InterPro" id="IPR020616">
    <property type="entry name" value="Thiolase_N"/>
</dbReference>
<gene>
    <name evidence="3" type="ORF">MFP26_20480</name>
</gene>
<accession>A0ABT0N0I0</accession>
<dbReference type="PIRSF" id="PIRSF000429">
    <property type="entry name" value="Ac-CoA_Ac_transf"/>
    <property type="match status" value="1"/>
</dbReference>
<sequence>MNISRRVAIVSVDHTPQPGTCHLEKTFKDLIVESAYRAIGNIDMDPREIQGISFGYHGEGISEYGGLGPTISDALGLSPAPCFITASNCTSSSISLQTGCHMVASGEYDIVLCGGFEKMTDHYNYAEYIGSSTESEYDYFLGISHTDAFELCTAEYFHQYGYQGREADILAKFGHEMRTYAFNTPTSQHYQRPVPSIEKLKNAPGHGALLSWGEASGCAILVAEHLAHRFTDRPVFIKGAAYSCVSHYYGTRYGNPTLKYPGLPEKINMAISANSIACADIAFRKAGIKASDIDVAQVYDQLGAGLIQIESLGICKPGQAGDFVLEGGIGINGICPVNTDGGNIGRGHASGCDGIMHVVELFRQLRGESANQVKNARIAVTQNVGGYAAHNSVIVLTNE</sequence>
<evidence type="ECO:0000259" key="2">
    <source>
        <dbReference type="Pfam" id="PF22691"/>
    </source>
</evidence>
<dbReference type="Gene3D" id="3.40.47.10">
    <property type="match status" value="1"/>
</dbReference>
<dbReference type="Pfam" id="PF22691">
    <property type="entry name" value="Thiolase_C_1"/>
    <property type="match status" value="1"/>
</dbReference>